<name>A0ABS6HGA8_MYCGD</name>
<evidence type="ECO:0000313" key="4">
    <source>
        <dbReference type="EMBL" id="MBU8821702.1"/>
    </source>
</evidence>
<dbReference type="Proteomes" id="UP000696413">
    <property type="component" value="Unassembled WGS sequence"/>
</dbReference>
<reference evidence="4 5" key="1">
    <citation type="submission" date="2021-05" db="EMBL/GenBank/DDBJ databases">
        <title>Draft Genome Sequences of Clinical Respiratory Isolates of Mycobacterium goodii Recovered in Ireland.</title>
        <authorList>
            <person name="Flanagan P.R."/>
            <person name="Mok S."/>
            <person name="Roycroft E."/>
            <person name="Rogers T.R."/>
            <person name="Fitzgibbon M."/>
        </authorList>
    </citation>
    <scope>NUCLEOTIDE SEQUENCE [LARGE SCALE GENOMIC DNA]</scope>
    <source>
        <strain evidence="4 5">14IE55</strain>
    </source>
</reference>
<dbReference type="EMBL" id="JAHBOM010000002">
    <property type="protein sequence ID" value="MBU8821702.1"/>
    <property type="molecule type" value="Genomic_DNA"/>
</dbReference>
<evidence type="ECO:0000256" key="1">
    <source>
        <dbReference type="ARBA" id="ARBA00006754"/>
    </source>
</evidence>
<evidence type="ECO:0000259" key="2">
    <source>
        <dbReference type="Pfam" id="PF13556"/>
    </source>
</evidence>
<accession>A0ABS6HGA8</accession>
<dbReference type="Pfam" id="PF13556">
    <property type="entry name" value="HTH_30"/>
    <property type="match status" value="1"/>
</dbReference>
<dbReference type="PANTHER" id="PTHR33744">
    <property type="entry name" value="CARBOHYDRATE DIACID REGULATOR"/>
    <property type="match status" value="1"/>
</dbReference>
<proteinExistence type="inferred from homology"/>
<protein>
    <submittedName>
        <fullName evidence="4">Helix-turn-helix domain-containing protein</fullName>
    </submittedName>
</protein>
<dbReference type="InterPro" id="IPR041522">
    <property type="entry name" value="CdaR_GGDEF"/>
</dbReference>
<organism evidence="4 5">
    <name type="scientific">Mycolicibacterium goodii</name>
    <name type="common">Mycobacterium goodii</name>
    <dbReference type="NCBI Taxonomy" id="134601"/>
    <lineage>
        <taxon>Bacteria</taxon>
        <taxon>Bacillati</taxon>
        <taxon>Actinomycetota</taxon>
        <taxon>Actinomycetes</taxon>
        <taxon>Mycobacteriales</taxon>
        <taxon>Mycobacteriaceae</taxon>
        <taxon>Mycolicibacterium</taxon>
    </lineage>
</organism>
<dbReference type="Gene3D" id="1.10.10.2840">
    <property type="entry name" value="PucR C-terminal helix-turn-helix domain"/>
    <property type="match status" value="1"/>
</dbReference>
<feature type="domain" description="PucR C-terminal helix-turn-helix" evidence="2">
    <location>
        <begin position="487"/>
        <end position="545"/>
    </location>
</feature>
<dbReference type="InterPro" id="IPR051448">
    <property type="entry name" value="CdaR-like_regulators"/>
</dbReference>
<dbReference type="InterPro" id="IPR025736">
    <property type="entry name" value="PucR_C-HTH_dom"/>
</dbReference>
<feature type="domain" description="CdaR GGDEF-like" evidence="3">
    <location>
        <begin position="306"/>
        <end position="439"/>
    </location>
</feature>
<gene>
    <name evidence="4" type="ORF">KL859_02310</name>
</gene>
<evidence type="ECO:0000259" key="3">
    <source>
        <dbReference type="Pfam" id="PF17853"/>
    </source>
</evidence>
<comment type="similarity">
    <text evidence="1">Belongs to the CdaR family.</text>
</comment>
<dbReference type="InterPro" id="IPR042070">
    <property type="entry name" value="PucR_C-HTH_sf"/>
</dbReference>
<comment type="caution">
    <text evidence="4">The sequence shown here is derived from an EMBL/GenBank/DDBJ whole genome shotgun (WGS) entry which is preliminary data.</text>
</comment>
<dbReference type="RefSeq" id="WP_214394201.1">
    <property type="nucleotide sequence ID" value="NZ_JAHBOL010000008.1"/>
</dbReference>
<evidence type="ECO:0000313" key="5">
    <source>
        <dbReference type="Proteomes" id="UP000696413"/>
    </source>
</evidence>
<dbReference type="Pfam" id="PF17853">
    <property type="entry name" value="GGDEF_2"/>
    <property type="match status" value="1"/>
</dbReference>
<dbReference type="PANTHER" id="PTHR33744:SF1">
    <property type="entry name" value="DNA-BINDING TRANSCRIPTIONAL ACTIVATOR ADER"/>
    <property type="match status" value="1"/>
</dbReference>
<keyword evidence="5" id="KW-1185">Reference proteome</keyword>
<sequence length="562" mass="60939">MTAPPIDSDRMTVRGLLDEALMSGARVLAGEDLLDEELNWVLPLNEVLSQHDRLDAVAVYARPESLTGRAPTLSALAARGATTLLVDGVAPADLAGLPTGLVVVELGIPVGFAALNRLLAERALSQEVHVMRYSTHVHATLAGLFHRGAGLQILVREVSNLARNPAVALDARGHVVAHHGLPPEAVATLADSMSRMLAADLPASERRHDGHDTRTQRITGPEDSAWTCVASAIRLGKSFEGWVAILVPALGPDHSSAAPTKHDLARHAVLTEQATAIIGSEMLRQRSVDEAEERARGDFVQALVHGSFSSEHDMRARAEHHDIELDARFGVFVAPGVLPRGPDSPTTPMVRLARYAAGVAPHPSVHAYVTVIGDVLVVVRTLRGEDGQAMRTEMAEYAEAMSRELQRRRGQPAPVAYGRPALGAGEVRESYREARVALGIARRLHRTGATSYQQLRGFTVLAQVAETEDSRQLVRDVLGPLRSSPDLLETLEAYLSEGGNINATARTLNVHRNTMLAKLDRISRMLGMDVRDPEHQFTVWLAIRLDLLDEVHAAVEREASFR</sequence>